<dbReference type="Pfam" id="PF13585">
    <property type="entry name" value="CHU_C"/>
    <property type="match status" value="1"/>
</dbReference>
<sequence>MAKRLWYLIGGWLALAAPSPLRADHLVGGDLTMTYLGKPGLFRITMNQYWNETNNTGDYSNDAQQEVFVFSRRTNTFMNSILLRQTHKQPVTYQNPACARANRLQTVEVRFDSLFQFDSRYTDPEGYYLVWERCCRNGSVMNIRNPAQTGFVLYLQFPPPTGETPNSSPNFTLAAGDYVCLNQAYQLNFSAQDSDGDQLTYRLVTPWAGYTNPAQRRGTVISRSSYPTVVWQDGFSDGAVIPGPAPLRIDPNTGILSLTAGQTGLFAFAVEVTESRNGHPIGVARREFQLLVTDCSKTLLSPPVITRSGQPVETVTLCDTDSATLAVPPGTDYTYQWQRDRANLPNATSATFTASVPGLYTVVKSATGGCARDTVSQPVQVIRSTATTVRFDSLLPICEPNISPIMLTASPLGGQFTGPGVTGTRFDPAIAGVGQYVLTYSGTDAAGCRFSARRTAIVQQPVRLTVPTGINLRRGDTVVLAASSSEPLATAVWSPSNGLSNAYVLRPGASPQQSQTYVLRVTTPAGCTATAEVPVTVLGGVHIPSAFSPNGDGLNDTWELKGVITLPTCEVTIFDRWGSVLFHSTGYAQPWDGTHQGKPVERGVYTYQIRLTDQPGTYRGSLTVLR</sequence>
<dbReference type="InterPro" id="IPR026341">
    <property type="entry name" value="T9SS_type_B"/>
</dbReference>
<dbReference type="Proteomes" id="UP000502756">
    <property type="component" value="Chromosome"/>
</dbReference>
<evidence type="ECO:0000313" key="2">
    <source>
        <dbReference type="EMBL" id="QJW88442.1"/>
    </source>
</evidence>
<dbReference type="SUPFAM" id="SSF49299">
    <property type="entry name" value="PKD domain"/>
    <property type="match status" value="1"/>
</dbReference>
<reference evidence="2 3" key="1">
    <citation type="submission" date="2020-05" db="EMBL/GenBank/DDBJ databases">
        <title>Genome sequencing of Spirosoma sp. TS118.</title>
        <authorList>
            <person name="Lee J.-H."/>
            <person name="Jeong S."/>
            <person name="Zhao L."/>
            <person name="Jung J.-H."/>
            <person name="Kim M.-K."/>
            <person name="Lim S."/>
        </authorList>
    </citation>
    <scope>NUCLEOTIDE SEQUENCE [LARGE SCALE GENOMIC DNA]</scope>
    <source>
        <strain evidence="2 3">TS118</strain>
    </source>
</reference>
<feature type="signal peptide" evidence="1">
    <location>
        <begin position="1"/>
        <end position="23"/>
    </location>
</feature>
<dbReference type="RefSeq" id="WP_171738275.1">
    <property type="nucleotide sequence ID" value="NZ_CP053435.1"/>
</dbReference>
<gene>
    <name evidence="2" type="ORF">HNV11_03170</name>
</gene>
<keyword evidence="3" id="KW-1185">Reference proteome</keyword>
<dbReference type="InterPro" id="IPR013783">
    <property type="entry name" value="Ig-like_fold"/>
</dbReference>
<dbReference type="AlphaFoldDB" id="A0A6M5Y6V9"/>
<dbReference type="Gene3D" id="2.60.40.10">
    <property type="entry name" value="Immunoglobulins"/>
    <property type="match status" value="1"/>
</dbReference>
<protein>
    <submittedName>
        <fullName evidence="2">Gliding motility-associated C-terminal domain-containing protein</fullName>
    </submittedName>
</protein>
<evidence type="ECO:0000313" key="3">
    <source>
        <dbReference type="Proteomes" id="UP000502756"/>
    </source>
</evidence>
<proteinExistence type="predicted"/>
<evidence type="ECO:0000256" key="1">
    <source>
        <dbReference type="SAM" id="SignalP"/>
    </source>
</evidence>
<dbReference type="NCBIfam" id="TIGR04131">
    <property type="entry name" value="Bac_Flav_CTERM"/>
    <property type="match status" value="1"/>
</dbReference>
<keyword evidence="1" id="KW-0732">Signal</keyword>
<accession>A0A6M5Y6V9</accession>
<dbReference type="InterPro" id="IPR035986">
    <property type="entry name" value="PKD_dom_sf"/>
</dbReference>
<feature type="chain" id="PRO_5026780697" evidence="1">
    <location>
        <begin position="24"/>
        <end position="626"/>
    </location>
</feature>
<dbReference type="EMBL" id="CP053435">
    <property type="protein sequence ID" value="QJW88442.1"/>
    <property type="molecule type" value="Genomic_DNA"/>
</dbReference>
<name>A0A6M5Y6V9_9BACT</name>
<dbReference type="KEGG" id="stae:HNV11_03170"/>
<organism evidence="2 3">
    <name type="scientific">Spirosoma taeanense</name>
    <dbReference type="NCBI Taxonomy" id="2735870"/>
    <lineage>
        <taxon>Bacteria</taxon>
        <taxon>Pseudomonadati</taxon>
        <taxon>Bacteroidota</taxon>
        <taxon>Cytophagia</taxon>
        <taxon>Cytophagales</taxon>
        <taxon>Cytophagaceae</taxon>
        <taxon>Spirosoma</taxon>
    </lineage>
</organism>